<comment type="similarity">
    <text evidence="13">Belongs to the TOG/XMAP215 family.</text>
</comment>
<keyword evidence="6" id="KW-0132">Cell division</keyword>
<feature type="compositionally biased region" description="Low complexity" evidence="15">
    <location>
        <begin position="520"/>
        <end position="556"/>
    </location>
</feature>
<dbReference type="EMBL" id="CADEPI010000372">
    <property type="protein sequence ID" value="CAB3384795.1"/>
    <property type="molecule type" value="Genomic_DNA"/>
</dbReference>
<dbReference type="GO" id="GO:0030951">
    <property type="term" value="P:establishment or maintenance of microtubule cytoskeleton polarity"/>
    <property type="evidence" value="ECO:0007669"/>
    <property type="project" value="InterPro"/>
</dbReference>
<dbReference type="GO" id="GO:0061863">
    <property type="term" value="F:microtubule plus end polymerase"/>
    <property type="evidence" value="ECO:0007669"/>
    <property type="project" value="InterPro"/>
</dbReference>
<dbReference type="GO" id="GO:0046785">
    <property type="term" value="P:microtubule polymerization"/>
    <property type="evidence" value="ECO:0007669"/>
    <property type="project" value="InterPro"/>
</dbReference>
<evidence type="ECO:0000256" key="15">
    <source>
        <dbReference type="SAM" id="MobiDB-lite"/>
    </source>
</evidence>
<reference evidence="17 18" key="1">
    <citation type="submission" date="2020-04" db="EMBL/GenBank/DDBJ databases">
        <authorList>
            <person name="Alioto T."/>
            <person name="Alioto T."/>
            <person name="Gomez Garrido J."/>
        </authorList>
    </citation>
    <scope>NUCLEOTIDE SEQUENCE [LARGE SCALE GENOMIC DNA]</scope>
</reference>
<dbReference type="InterPro" id="IPR011989">
    <property type="entry name" value="ARM-like"/>
</dbReference>
<feature type="domain" description="TOG" evidence="16">
    <location>
        <begin position="1"/>
        <end position="227"/>
    </location>
</feature>
<keyword evidence="9" id="KW-0995">Kinetochore</keyword>
<evidence type="ECO:0000313" key="18">
    <source>
        <dbReference type="Proteomes" id="UP000494165"/>
    </source>
</evidence>
<evidence type="ECO:0000256" key="8">
    <source>
        <dbReference type="ARBA" id="ARBA00022776"/>
    </source>
</evidence>
<evidence type="ECO:0000256" key="5">
    <source>
        <dbReference type="ARBA" id="ARBA00022490"/>
    </source>
</evidence>
<comment type="subcellular location">
    <subcellularLocation>
        <location evidence="2">Chromosome</location>
        <location evidence="2">Centromere</location>
        <location evidence="2">Kinetochore</location>
    </subcellularLocation>
    <subcellularLocation>
        <location evidence="1">Cytoplasm</location>
        <location evidence="1">Cytoskeleton</location>
        <location evidence="1">Microtubule organizing center</location>
        <location evidence="1">Centrosome</location>
    </subcellularLocation>
    <subcellularLocation>
        <location evidence="3">Cytoplasm</location>
        <location evidence="3">Cytoskeleton</location>
        <location evidence="3">Spindle pole</location>
    </subcellularLocation>
</comment>
<dbReference type="GO" id="GO:0005874">
    <property type="term" value="C:microtubule"/>
    <property type="evidence" value="ECO:0007669"/>
    <property type="project" value="UniProtKB-ARBA"/>
</dbReference>
<feature type="compositionally biased region" description="Acidic residues" evidence="15">
    <location>
        <begin position="246"/>
        <end position="260"/>
    </location>
</feature>
<comment type="caution">
    <text evidence="17">The sequence shown here is derived from an EMBL/GenBank/DDBJ whole genome shotgun (WGS) entry which is preliminary data.</text>
</comment>
<keyword evidence="8" id="KW-0498">Mitosis</keyword>
<feature type="repeat" description="HEAT" evidence="14">
    <location>
        <begin position="440"/>
        <end position="478"/>
    </location>
</feature>
<dbReference type="GO" id="GO:0051301">
    <property type="term" value="P:cell division"/>
    <property type="evidence" value="ECO:0007669"/>
    <property type="project" value="UniProtKB-KW"/>
</dbReference>
<feature type="region of interest" description="Disordered" evidence="15">
    <location>
        <begin position="1054"/>
        <end position="1118"/>
    </location>
</feature>
<dbReference type="InterPro" id="IPR045110">
    <property type="entry name" value="XMAP215"/>
</dbReference>
<dbReference type="InterPro" id="IPR024395">
    <property type="entry name" value="CLASP_N_dom"/>
</dbReference>
<gene>
    <name evidence="17" type="ORF">CLODIP_2_CD13521</name>
</gene>
<feature type="compositionally biased region" description="Low complexity" evidence="15">
    <location>
        <begin position="1482"/>
        <end position="1493"/>
    </location>
</feature>
<dbReference type="SUPFAM" id="SSF48371">
    <property type="entry name" value="ARM repeat"/>
    <property type="match status" value="2"/>
</dbReference>
<evidence type="ECO:0000313" key="17">
    <source>
        <dbReference type="EMBL" id="CAB3384795.1"/>
    </source>
</evidence>
<dbReference type="GO" id="GO:0051010">
    <property type="term" value="F:microtubule plus-end binding"/>
    <property type="evidence" value="ECO:0007669"/>
    <property type="project" value="InterPro"/>
</dbReference>
<evidence type="ECO:0000256" key="11">
    <source>
        <dbReference type="ARBA" id="ARBA00023306"/>
    </source>
</evidence>
<keyword evidence="5" id="KW-0963">Cytoplasm</keyword>
<accession>A0A8S1DUX5</accession>
<feature type="compositionally biased region" description="Polar residues" evidence="15">
    <location>
        <begin position="2004"/>
        <end position="2023"/>
    </location>
</feature>
<keyword evidence="4" id="KW-0158">Chromosome</keyword>
<dbReference type="OrthoDB" id="205662at2759"/>
<evidence type="ECO:0000256" key="7">
    <source>
        <dbReference type="ARBA" id="ARBA00022737"/>
    </source>
</evidence>
<feature type="domain" description="TOG" evidence="16">
    <location>
        <begin position="825"/>
        <end position="1058"/>
    </location>
</feature>
<feature type="region of interest" description="Disordered" evidence="15">
    <location>
        <begin position="508"/>
        <end position="561"/>
    </location>
</feature>
<evidence type="ECO:0000256" key="14">
    <source>
        <dbReference type="PROSITE-ProRule" id="PRU00103"/>
    </source>
</evidence>
<evidence type="ECO:0000256" key="12">
    <source>
        <dbReference type="ARBA" id="ARBA00023328"/>
    </source>
</evidence>
<keyword evidence="11" id="KW-0131">Cell cycle</keyword>
<dbReference type="FunFam" id="1.25.10.10:FF:000050">
    <property type="entry name" value="Cytoskeleton-associated protein 5 isoform X1"/>
    <property type="match status" value="1"/>
</dbReference>
<dbReference type="PANTHER" id="PTHR12609">
    <property type="entry name" value="MICROTUBULE ASSOCIATED PROTEIN XMAP215"/>
    <property type="match status" value="1"/>
</dbReference>
<feature type="compositionally biased region" description="Low complexity" evidence="15">
    <location>
        <begin position="1057"/>
        <end position="1078"/>
    </location>
</feature>
<evidence type="ECO:0000256" key="3">
    <source>
        <dbReference type="ARBA" id="ARBA00004647"/>
    </source>
</evidence>
<proteinExistence type="inferred from homology"/>
<dbReference type="GO" id="GO:0051231">
    <property type="term" value="P:spindle elongation"/>
    <property type="evidence" value="ECO:0007669"/>
    <property type="project" value="UniProtKB-ARBA"/>
</dbReference>
<dbReference type="FunFam" id="1.25.10.10:FF:000052">
    <property type="entry name" value="Cytoskeleton associated protein 5"/>
    <property type="match status" value="1"/>
</dbReference>
<evidence type="ECO:0000256" key="13">
    <source>
        <dbReference type="ARBA" id="ARBA00025722"/>
    </source>
</evidence>
<evidence type="ECO:0000256" key="1">
    <source>
        <dbReference type="ARBA" id="ARBA00004300"/>
    </source>
</evidence>
<feature type="region of interest" description="Disordered" evidence="15">
    <location>
        <begin position="1998"/>
        <end position="2045"/>
    </location>
</feature>
<dbReference type="FunFam" id="1.25.10.10:FF:000019">
    <property type="entry name" value="Cytoskeleton-associated protein 5"/>
    <property type="match status" value="1"/>
</dbReference>
<organism evidence="17 18">
    <name type="scientific">Cloeon dipterum</name>
    <dbReference type="NCBI Taxonomy" id="197152"/>
    <lineage>
        <taxon>Eukaryota</taxon>
        <taxon>Metazoa</taxon>
        <taxon>Ecdysozoa</taxon>
        <taxon>Arthropoda</taxon>
        <taxon>Hexapoda</taxon>
        <taxon>Insecta</taxon>
        <taxon>Pterygota</taxon>
        <taxon>Palaeoptera</taxon>
        <taxon>Ephemeroptera</taxon>
        <taxon>Pisciforma</taxon>
        <taxon>Baetidae</taxon>
        <taxon>Cloeon</taxon>
    </lineage>
</organism>
<dbReference type="GO" id="GO:0000776">
    <property type="term" value="C:kinetochore"/>
    <property type="evidence" value="ECO:0007669"/>
    <property type="project" value="UniProtKB-KW"/>
</dbReference>
<feature type="compositionally biased region" description="Polar residues" evidence="15">
    <location>
        <begin position="2032"/>
        <end position="2045"/>
    </location>
</feature>
<dbReference type="GO" id="GO:0005813">
    <property type="term" value="C:centrosome"/>
    <property type="evidence" value="ECO:0007669"/>
    <property type="project" value="UniProtKB-SubCell"/>
</dbReference>
<dbReference type="InterPro" id="IPR048491">
    <property type="entry name" value="XMAP215_CLASP_TOG"/>
</dbReference>
<evidence type="ECO:0000256" key="6">
    <source>
        <dbReference type="ARBA" id="ARBA00022618"/>
    </source>
</evidence>
<evidence type="ECO:0000259" key="16">
    <source>
        <dbReference type="SMART" id="SM01349"/>
    </source>
</evidence>
<dbReference type="PROSITE" id="PS50077">
    <property type="entry name" value="HEAT_REPEAT"/>
    <property type="match status" value="1"/>
</dbReference>
<feature type="compositionally biased region" description="Low complexity" evidence="15">
    <location>
        <begin position="1458"/>
        <end position="1467"/>
    </location>
</feature>
<protein>
    <recommendedName>
        <fullName evidence="16">TOG domain-containing protein</fullName>
    </recommendedName>
</protein>
<dbReference type="FunFam" id="1.25.10.10:FF:000063">
    <property type="entry name" value="Putative cytoskeleton-associated protein 5"/>
    <property type="match status" value="1"/>
</dbReference>
<name>A0A8S1DUX5_9INSE</name>
<keyword evidence="10" id="KW-0206">Cytoskeleton</keyword>
<sequence>MEEDTEFTKLPVDERCVHKSWKARVHGYEEAAKLFRQIPDEKAPEWNKYLGIMKKFAADSNAAAQEKGLEALLAYVENAGPAGRTVGEVMSNIVSKCLGAPKAKTKELAQQVALMYIEIEKQDAVMDELIKGFEQKNPKVVAACINTASMALNEFGNKVITVKPLVKEFPKLLDHRDKIVRDEGKALIVETYRWVGAAIKPQLSHLKPVQVTELEAEFEKVSGERVVAKRYLRSQQQRQQAAATADEADGEDAAEEEEEAAPPVDPLDLIDPVDILSKLPKDFYEKLEAKKWQERKEAMDELEKLLQNPKLESGEYGELVRALKKIINKDSNVMIVALAGKCLAALANGLKKKFQTYASSCVSCVLEKFKEKKQNVVTAMRDAIDAVSQNLTLEAMLEDITEAIEKNKNPSVKAETMSFLARYFTKCTPQMLDKKMLKAYVPLMLKCLNDPDAGVRESAAEALGTAMKLVSEKAIMPFIGDIENIKLQKIKECCDKAVITAKVGKRSAAAAAPKPKEAPKAAAPPARKPASAPAKKAPASKAVRPAAKKAAAPKEAVNTEREMADEEVEAAAAELIEPPTLLSDLVDANWKTRLAAAEQYLQLVAGKEKADLPAQVLVRTLARKPGLKDGNFQVMKVKLDVVKTIAESSRFSRTCANFCLQDVAEKLGDAKVGTAAADALTAMAETLKLDYVAVEVLTLAFNQKSPKVQQEAMGWLSNALKDFGFVIQPKPVLDNIRKALASTNVAVRTSAISLLGTLYLYMGDALRRVMESEKPAIVQQINAEFDKLEGQRPPTPSKGMTVSTGEDNSEGVEDDGSNEQDRFQELLPRADISDQLTETLIAQLSDTNWKMRDEALQKISAVVTANAHLTANLGELPSALAKRITDSNKNICQTTLVLCRQLADRLGNHTKQHVRTLAPAMFQALGDSKTQIRGMAVDCIKAWAEQSGLKEFYEGEMIADALKAGNPFLKAELFQWMAESLTNAKRIPKEELIACVPHLLVCVEDRNADVRKNAQDAILPMMIHTGYEPMVRQTQKLSAVSKTAVTTMLEKARANLPAKPAPAAAKSSAKASGPGKKTAPPPVAAPTKVNTNTITKSKSIPKPGASRGKKEEEQDLSPLLQVNNLKTQRMADEQKLRVLKWNFTLPRDEFVDQLKEQMATAAVNKSLTDKMFHADFKFHLKAIESLSDFLSVNPQATVSNLDLILKWLTLRFFDTNPSVLLKGLEYLLTVFAMLAEDGYNMPEIEAASFIPYLILKSGDPKDSVRNSVKNIMQQITLIYPCSRLFSYVMEGLKSKNSRQRTECLEELGLLIDNYGISVSQPTPAAALKEIAKQISDRDNSVRTAALNCIVMAWHQEGERVFNMIGQISEKDRSLLLERIKRASKTRPVIKTAEEAASRPTKAVRPNAVAQEVAERYSEPEEAPMPTYSVVCDQAESSLLAPFCNESNQTVLLAAPALPRGPLASSSPKTSRSECSSDHECVVVRSSSSGPSRESSPEEIVLSSDSGPATDYPLNWEQMQRFRDAAAAKSVLRLGPNPPQQRQRPISAAFRLDYDLLGEMENGPSVKAPQLLKMDMEDITTDVRLPKLEATKHVSTSPSSAVTATIELHIGRLCNHKLERSIEACREVDTMMRREASGKSLVTLTDQLLVAVNNQLQVLQKATTDTHDLQIMSVNYTLLIAILRSIFSSQQMATRASQTVIRDVMSSLLLMLVEQKLERFNTEDQIVRLTNSLVVRIIENADHTRLVTAQVRMLHDCISNQNTPPKFTELVMKSLWKVMRVIEQWQEQLDFRAVLREVNHFLEDFPSHTWKDRKDLTPLKTIKTLVHSMVQLKGAALLTFLSKEDTCYELTKIVNKYVSSSEAKPARDVQQQQQLASPHRLTKSTHHQLAAIFKKIGSKDQTNEGLEQLYDFRRANPDADITPFLEKASQFFQEYIEKGLKGIELERSRQSSTAASSLSSPQDGEADLGSYLRQGAGDAVPSADKANYYKEKLKALQQKAGLAGQNEQSTDNRAGDSNRNQSELLDNLPRSVLTESNVSPPRQTDAASLELIKQRLERLKR</sequence>
<feature type="compositionally biased region" description="Basic and acidic residues" evidence="15">
    <location>
        <begin position="1470"/>
        <end position="1481"/>
    </location>
</feature>
<dbReference type="Proteomes" id="UP000494165">
    <property type="component" value="Unassembled WGS sequence"/>
</dbReference>
<feature type="domain" description="TOG" evidence="16">
    <location>
        <begin position="562"/>
        <end position="794"/>
    </location>
</feature>
<dbReference type="Pfam" id="PF12348">
    <property type="entry name" value="CLASP_N"/>
    <property type="match status" value="2"/>
</dbReference>
<evidence type="ECO:0000256" key="2">
    <source>
        <dbReference type="ARBA" id="ARBA00004629"/>
    </source>
</evidence>
<evidence type="ECO:0000256" key="9">
    <source>
        <dbReference type="ARBA" id="ARBA00022838"/>
    </source>
</evidence>
<dbReference type="GO" id="GO:0000922">
    <property type="term" value="C:spindle pole"/>
    <property type="evidence" value="ECO:0007669"/>
    <property type="project" value="UniProtKB-SubCell"/>
</dbReference>
<feature type="domain" description="TOG" evidence="16">
    <location>
        <begin position="268"/>
        <end position="503"/>
    </location>
</feature>
<keyword evidence="7" id="KW-0677">Repeat</keyword>
<dbReference type="InterPro" id="IPR016024">
    <property type="entry name" value="ARM-type_fold"/>
</dbReference>
<dbReference type="Gene3D" id="1.25.10.10">
    <property type="entry name" value="Leucine-rich Repeat Variant"/>
    <property type="match status" value="5"/>
</dbReference>
<feature type="domain" description="TOG" evidence="16">
    <location>
        <begin position="1149"/>
        <end position="1388"/>
    </location>
</feature>
<dbReference type="SMART" id="SM01349">
    <property type="entry name" value="TOG"/>
    <property type="match status" value="5"/>
</dbReference>
<feature type="region of interest" description="Disordered" evidence="15">
    <location>
        <begin position="788"/>
        <end position="819"/>
    </location>
</feature>
<feature type="region of interest" description="Disordered" evidence="15">
    <location>
        <begin position="1458"/>
        <end position="1508"/>
    </location>
</feature>
<feature type="region of interest" description="Disordered" evidence="15">
    <location>
        <begin position="238"/>
        <end position="269"/>
    </location>
</feature>
<keyword evidence="18" id="KW-1185">Reference proteome</keyword>
<feature type="compositionally biased region" description="Acidic residues" evidence="15">
    <location>
        <begin position="807"/>
        <end position="818"/>
    </location>
</feature>
<dbReference type="InterPro" id="IPR021133">
    <property type="entry name" value="HEAT_type_2"/>
</dbReference>
<dbReference type="FunFam" id="1.25.10.10:FF:000068">
    <property type="entry name" value="cytoskeleton-associated protein 5 isoform X1"/>
    <property type="match status" value="1"/>
</dbReference>
<dbReference type="Pfam" id="PF21041">
    <property type="entry name" value="XMAP215_CLASP_TOG"/>
    <property type="match status" value="3"/>
</dbReference>
<evidence type="ECO:0000256" key="4">
    <source>
        <dbReference type="ARBA" id="ARBA00022454"/>
    </source>
</evidence>
<dbReference type="InterPro" id="IPR034085">
    <property type="entry name" value="TOG"/>
</dbReference>
<evidence type="ECO:0000256" key="10">
    <source>
        <dbReference type="ARBA" id="ARBA00023212"/>
    </source>
</evidence>
<keyword evidence="12" id="KW-0137">Centromere</keyword>